<evidence type="ECO:0000313" key="3">
    <source>
        <dbReference type="Proteomes" id="UP001168505"/>
    </source>
</evidence>
<reference evidence="2" key="2">
    <citation type="submission" date="2023-08" db="EMBL/GenBank/DDBJ databases">
        <title>Identification and characterization of horizontal gene transfer across gut microbiota members of farm animals based on homology search.</title>
        <authorList>
            <person name="Schwarzerova J."/>
            <person name="Nykrynova M."/>
            <person name="Jureckova K."/>
            <person name="Cejkova D."/>
            <person name="Rychlik I."/>
        </authorList>
    </citation>
    <scope>NUCLEOTIDE SEQUENCE</scope>
    <source>
        <strain evidence="2">15_COKtk</strain>
    </source>
</reference>
<dbReference type="PANTHER" id="PTHR30399">
    <property type="entry name" value="UNCHARACTERIZED PROTEIN YGJP"/>
    <property type="match status" value="1"/>
</dbReference>
<evidence type="ECO:0000313" key="2">
    <source>
        <dbReference type="EMBL" id="MDN0069254.1"/>
    </source>
</evidence>
<dbReference type="RefSeq" id="WP_273358261.1">
    <property type="nucleotide sequence ID" value="NZ_JAUEIR010000005.1"/>
</dbReference>
<dbReference type="Gene3D" id="3.30.2010.10">
    <property type="entry name" value="Metalloproteases ('zincins'), catalytic domain"/>
    <property type="match status" value="1"/>
</dbReference>
<reference evidence="2" key="1">
    <citation type="submission" date="2023-06" db="EMBL/GenBank/DDBJ databases">
        <authorList>
            <person name="Zeman M."/>
            <person name="Kubasova T."/>
            <person name="Jahodarova E."/>
            <person name="Nykrynova M."/>
            <person name="Rychlik I."/>
        </authorList>
    </citation>
    <scope>NUCLEOTIDE SEQUENCE</scope>
    <source>
        <strain evidence="2">15_COKtk</strain>
    </source>
</reference>
<gene>
    <name evidence="2" type="ORF">QVN40_05970</name>
</gene>
<dbReference type="PANTHER" id="PTHR30399:SF1">
    <property type="entry name" value="UTP PYROPHOSPHATASE"/>
    <property type="match status" value="1"/>
</dbReference>
<feature type="domain" description="YgjP-like metallopeptidase" evidence="1">
    <location>
        <begin position="33"/>
        <end position="247"/>
    </location>
</feature>
<dbReference type="CDD" id="cd07344">
    <property type="entry name" value="M48_yhfN_like"/>
    <property type="match status" value="1"/>
</dbReference>
<keyword evidence="2" id="KW-0378">Hydrolase</keyword>
<accession>A0AAW7JP02</accession>
<dbReference type="AlphaFoldDB" id="A0AAW7JP02"/>
<name>A0AAW7JP02_9ACTN</name>
<dbReference type="EMBL" id="JAUEIR010000005">
    <property type="protein sequence ID" value="MDN0069254.1"/>
    <property type="molecule type" value="Genomic_DNA"/>
</dbReference>
<organism evidence="2 3">
    <name type="scientific">Collinsella ihumii</name>
    <dbReference type="NCBI Taxonomy" id="1720204"/>
    <lineage>
        <taxon>Bacteria</taxon>
        <taxon>Bacillati</taxon>
        <taxon>Actinomycetota</taxon>
        <taxon>Coriobacteriia</taxon>
        <taxon>Coriobacteriales</taxon>
        <taxon>Coriobacteriaceae</taxon>
        <taxon>Collinsella</taxon>
    </lineage>
</organism>
<proteinExistence type="predicted"/>
<evidence type="ECO:0000259" key="1">
    <source>
        <dbReference type="Pfam" id="PF01863"/>
    </source>
</evidence>
<dbReference type="Pfam" id="PF01863">
    <property type="entry name" value="YgjP-like"/>
    <property type="match status" value="1"/>
</dbReference>
<sequence length="248" mass="27836">MKRTAALSTSTFTLYVDGAGQRIPVTVTRKRVRNLNLRVRGDGSVAMSIPARTSVATAQEFLDRKSAWIVERVRRRREVISAPLHPEELETVMLWGAPVPTERALDDAGIHHGAAARPSTFRAMLQDGPSVPARMSPDEYGRLVDKLYRREIERALPEVVERVEATMGVHASSWSIRSMKTRWGSCTPATRAIRINARLAAYPPLCLEMVVTHELVHLIEPSHNARFHALLDTYCPRNREASALLRRS</sequence>
<protein>
    <submittedName>
        <fullName evidence="2">SprT family zinc-dependent metalloprotease</fullName>
    </submittedName>
</protein>
<comment type="caution">
    <text evidence="2">The sequence shown here is derived from an EMBL/GenBank/DDBJ whole genome shotgun (WGS) entry which is preliminary data.</text>
</comment>
<dbReference type="GO" id="GO:0008237">
    <property type="term" value="F:metallopeptidase activity"/>
    <property type="evidence" value="ECO:0007669"/>
    <property type="project" value="UniProtKB-KW"/>
</dbReference>
<keyword evidence="2" id="KW-0482">Metalloprotease</keyword>
<keyword evidence="2" id="KW-0645">Protease</keyword>
<dbReference type="Proteomes" id="UP001168505">
    <property type="component" value="Unassembled WGS sequence"/>
</dbReference>
<dbReference type="InterPro" id="IPR002725">
    <property type="entry name" value="YgjP-like_metallopeptidase"/>
</dbReference>
<dbReference type="InterPro" id="IPR053136">
    <property type="entry name" value="UTP_pyrophosphatase-like"/>
</dbReference>